<name>A0ABV6PN74_9SPHN</name>
<protein>
    <submittedName>
        <fullName evidence="2">Quinol monooxygenase</fullName>
        <ecNumber evidence="2">1.-.-.-</ecNumber>
    </submittedName>
</protein>
<dbReference type="InterPro" id="IPR011008">
    <property type="entry name" value="Dimeric_a/b-barrel"/>
</dbReference>
<accession>A0ABV6PN74</accession>
<dbReference type="PROSITE" id="PS51725">
    <property type="entry name" value="ABM"/>
    <property type="match status" value="1"/>
</dbReference>
<proteinExistence type="predicted"/>
<dbReference type="RefSeq" id="WP_379481983.1">
    <property type="nucleotide sequence ID" value="NZ_JBHLTL010000011.1"/>
</dbReference>
<organism evidence="2 3">
    <name type="scientific">Novosphingobium aquiterrae</name>
    <dbReference type="NCBI Taxonomy" id="624388"/>
    <lineage>
        <taxon>Bacteria</taxon>
        <taxon>Pseudomonadati</taxon>
        <taxon>Pseudomonadota</taxon>
        <taxon>Alphaproteobacteria</taxon>
        <taxon>Sphingomonadales</taxon>
        <taxon>Sphingomonadaceae</taxon>
        <taxon>Novosphingobium</taxon>
    </lineage>
</organism>
<sequence>MPVAVIGQFRLPPERIDEARAAMARVVEATRAEDGCLAYSYAEDMLDPGLIRVSEMWASRAHLAAHFTAPHMARWQEERAALGMTDRVIAAYELGAAETL</sequence>
<dbReference type="EC" id="1.-.-.-" evidence="2"/>
<comment type="caution">
    <text evidence="2">The sequence shown here is derived from an EMBL/GenBank/DDBJ whole genome shotgun (WGS) entry which is preliminary data.</text>
</comment>
<dbReference type="InterPro" id="IPR050744">
    <property type="entry name" value="AI-2_Isomerase_LsrG"/>
</dbReference>
<reference evidence="2 3" key="1">
    <citation type="submission" date="2024-09" db="EMBL/GenBank/DDBJ databases">
        <authorList>
            <person name="Sun Q."/>
            <person name="Mori K."/>
        </authorList>
    </citation>
    <scope>NUCLEOTIDE SEQUENCE [LARGE SCALE GENOMIC DNA]</scope>
    <source>
        <strain evidence="2 3">NCAIM B.02537</strain>
    </source>
</reference>
<dbReference type="Proteomes" id="UP001589943">
    <property type="component" value="Unassembled WGS sequence"/>
</dbReference>
<evidence type="ECO:0000313" key="2">
    <source>
        <dbReference type="EMBL" id="MFC0590528.1"/>
    </source>
</evidence>
<gene>
    <name evidence="2" type="ORF">ACFFF7_14045</name>
</gene>
<dbReference type="SUPFAM" id="SSF54909">
    <property type="entry name" value="Dimeric alpha+beta barrel"/>
    <property type="match status" value="1"/>
</dbReference>
<dbReference type="Gene3D" id="3.30.70.100">
    <property type="match status" value="1"/>
</dbReference>
<keyword evidence="3" id="KW-1185">Reference proteome</keyword>
<keyword evidence="2" id="KW-0503">Monooxygenase</keyword>
<dbReference type="EMBL" id="JBHLTL010000011">
    <property type="protein sequence ID" value="MFC0590528.1"/>
    <property type="molecule type" value="Genomic_DNA"/>
</dbReference>
<dbReference type="PANTHER" id="PTHR33336:SF3">
    <property type="entry name" value="ABM DOMAIN-CONTAINING PROTEIN"/>
    <property type="match status" value="1"/>
</dbReference>
<dbReference type="InterPro" id="IPR007138">
    <property type="entry name" value="ABM_dom"/>
</dbReference>
<feature type="domain" description="ABM" evidence="1">
    <location>
        <begin position="3"/>
        <end position="94"/>
    </location>
</feature>
<evidence type="ECO:0000259" key="1">
    <source>
        <dbReference type="PROSITE" id="PS51725"/>
    </source>
</evidence>
<dbReference type="GO" id="GO:0004497">
    <property type="term" value="F:monooxygenase activity"/>
    <property type="evidence" value="ECO:0007669"/>
    <property type="project" value="UniProtKB-KW"/>
</dbReference>
<dbReference type="Pfam" id="PF03992">
    <property type="entry name" value="ABM"/>
    <property type="match status" value="1"/>
</dbReference>
<dbReference type="PANTHER" id="PTHR33336">
    <property type="entry name" value="QUINOL MONOOXYGENASE YGIN-RELATED"/>
    <property type="match status" value="1"/>
</dbReference>
<evidence type="ECO:0000313" key="3">
    <source>
        <dbReference type="Proteomes" id="UP001589943"/>
    </source>
</evidence>
<keyword evidence="2" id="KW-0560">Oxidoreductase</keyword>